<dbReference type="AlphaFoldDB" id="A0A242N854"/>
<evidence type="ECO:0000313" key="1">
    <source>
        <dbReference type="EMBL" id="OTP79336.1"/>
    </source>
</evidence>
<dbReference type="SUPFAM" id="SSF53850">
    <property type="entry name" value="Periplasmic binding protein-like II"/>
    <property type="match status" value="1"/>
</dbReference>
<name>A0A242N854_CABSO</name>
<sequence length="138" mass="14932">MVQGGFDVDRVPKHDHIEHQAECAELVFLTLAVMLTQLAALAVKDGTCDAVATFAAVELRQRPPALRFVVDIGQSVQLPRELVEADIQAGRLQHLLPGLASTSGLVHAIFPTRRGMVPAVRHLLDALVAGCEGLNRQR</sequence>
<organism evidence="1 2">
    <name type="scientific">Caballeronia sordidicola</name>
    <name type="common">Burkholderia sordidicola</name>
    <dbReference type="NCBI Taxonomy" id="196367"/>
    <lineage>
        <taxon>Bacteria</taxon>
        <taxon>Pseudomonadati</taxon>
        <taxon>Pseudomonadota</taxon>
        <taxon>Betaproteobacteria</taxon>
        <taxon>Burkholderiales</taxon>
        <taxon>Burkholderiaceae</taxon>
        <taxon>Caballeronia</taxon>
    </lineage>
</organism>
<dbReference type="Proteomes" id="UP000194546">
    <property type="component" value="Unassembled WGS sequence"/>
</dbReference>
<reference evidence="1 2" key="1">
    <citation type="submission" date="2017-03" db="EMBL/GenBank/DDBJ databases">
        <title>Genome analysis of strain PAMC 26510.</title>
        <authorList>
            <person name="Oh H.-M."/>
            <person name="Yang J.-A."/>
        </authorList>
    </citation>
    <scope>NUCLEOTIDE SEQUENCE [LARGE SCALE GENOMIC DNA]</scope>
    <source>
        <strain evidence="1 2">PAMC 26510</strain>
    </source>
</reference>
<gene>
    <name evidence="1" type="ORF">PAMC26510_05780</name>
</gene>
<accession>A0A242N854</accession>
<protein>
    <submittedName>
        <fullName evidence="1">Transcriptional regulator, LysR family</fullName>
    </submittedName>
</protein>
<proteinExistence type="predicted"/>
<evidence type="ECO:0000313" key="2">
    <source>
        <dbReference type="Proteomes" id="UP000194546"/>
    </source>
</evidence>
<comment type="caution">
    <text evidence="1">The sequence shown here is derived from an EMBL/GenBank/DDBJ whole genome shotgun (WGS) entry which is preliminary data.</text>
</comment>
<dbReference type="EMBL" id="NBTY01000028">
    <property type="protein sequence ID" value="OTP79336.1"/>
    <property type="molecule type" value="Genomic_DNA"/>
</dbReference>
<dbReference type="Gene3D" id="3.40.190.290">
    <property type="match status" value="1"/>
</dbReference>